<dbReference type="SUPFAM" id="SSF110849">
    <property type="entry name" value="ParB/Sulfiredoxin"/>
    <property type="match status" value="1"/>
</dbReference>
<accession>A0A0F9TED6</accession>
<dbReference type="Gene3D" id="1.10.10.2830">
    <property type="match status" value="1"/>
</dbReference>
<evidence type="ECO:0000259" key="2">
    <source>
        <dbReference type="SMART" id="SM00470"/>
    </source>
</evidence>
<dbReference type="PANTHER" id="PTHR33375">
    <property type="entry name" value="CHROMOSOME-PARTITIONING PROTEIN PARB-RELATED"/>
    <property type="match status" value="1"/>
</dbReference>
<feature type="region of interest" description="Disordered" evidence="1">
    <location>
        <begin position="386"/>
        <end position="438"/>
    </location>
</feature>
<comment type="caution">
    <text evidence="3">The sequence shown here is derived from an EMBL/GenBank/DDBJ whole genome shotgun (WGS) entry which is preliminary data.</text>
</comment>
<dbReference type="GO" id="GO:0007059">
    <property type="term" value="P:chromosome segregation"/>
    <property type="evidence" value="ECO:0007669"/>
    <property type="project" value="TreeGrafter"/>
</dbReference>
<dbReference type="SMART" id="SM00470">
    <property type="entry name" value="ParB"/>
    <property type="match status" value="1"/>
</dbReference>
<dbReference type="GO" id="GO:0005694">
    <property type="term" value="C:chromosome"/>
    <property type="evidence" value="ECO:0007669"/>
    <property type="project" value="TreeGrafter"/>
</dbReference>
<dbReference type="Pfam" id="PF17762">
    <property type="entry name" value="HTH_ParB"/>
    <property type="match status" value="1"/>
</dbReference>
<dbReference type="InterPro" id="IPR036086">
    <property type="entry name" value="ParB/Sulfiredoxin_sf"/>
</dbReference>
<dbReference type="AlphaFoldDB" id="A0A0F9TED6"/>
<sequence length="438" mass="47335">MTGAKTMDKATEADKASADLKREGCWDADAAKLEHIAPKDLIDSPLNYRQTYDQAAIEEIASTAKDLGILQTLMARPVGKNGEDRELVFGHNRKRAAVLCGLETVPVLVRPMTDKEVRLAQMVENTKRADVHPLEEADGLNALLTQEGMTVTDMAAALARSPASIYRRLALTHLCKQGRAEFFKANMRTGVAELIARLGDVKAQARAVKDLAGESRDGGLMTVKAARRHIERDYLRELKDAPFNPKDAELVASAGACGPCHKRTGAHPGMFGDLQGKNVCTDGVCFGEKSRAAWKAKRKEHVAAGGAVMEKKAELAKAFPYKHNSSLAFDCDYVDLDKPRYHGEPTHAVALKKAKGDLPPIVLARDPTGGIRRLVLTADMNKAMKAIGGGGRSMGGHSSAPHTPSQKKADDRRDREADIQRRVGRLSAASIVGNNAPP</sequence>
<evidence type="ECO:0000313" key="3">
    <source>
        <dbReference type="EMBL" id="KKN47411.1"/>
    </source>
</evidence>
<dbReference type="SUPFAM" id="SSF109709">
    <property type="entry name" value="KorB DNA-binding domain-like"/>
    <property type="match status" value="1"/>
</dbReference>
<protein>
    <recommendedName>
        <fullName evidence="2">ParB-like N-terminal domain-containing protein</fullName>
    </recommendedName>
</protein>
<organism evidence="3">
    <name type="scientific">marine sediment metagenome</name>
    <dbReference type="NCBI Taxonomy" id="412755"/>
    <lineage>
        <taxon>unclassified sequences</taxon>
        <taxon>metagenomes</taxon>
        <taxon>ecological metagenomes</taxon>
    </lineage>
</organism>
<feature type="compositionally biased region" description="Basic and acidic residues" evidence="1">
    <location>
        <begin position="407"/>
        <end position="421"/>
    </location>
</feature>
<dbReference type="InterPro" id="IPR041468">
    <property type="entry name" value="HTH_ParB/Spo0J"/>
</dbReference>
<dbReference type="Pfam" id="PF02195">
    <property type="entry name" value="ParB_N"/>
    <property type="match status" value="1"/>
</dbReference>
<dbReference type="GO" id="GO:0003677">
    <property type="term" value="F:DNA binding"/>
    <property type="evidence" value="ECO:0007669"/>
    <property type="project" value="InterPro"/>
</dbReference>
<dbReference type="PANTHER" id="PTHR33375:SF7">
    <property type="entry name" value="CHROMOSOME 2-PARTITIONING PROTEIN PARB-RELATED"/>
    <property type="match status" value="1"/>
</dbReference>
<reference evidence="3" key="1">
    <citation type="journal article" date="2015" name="Nature">
        <title>Complex archaea that bridge the gap between prokaryotes and eukaryotes.</title>
        <authorList>
            <person name="Spang A."/>
            <person name="Saw J.H."/>
            <person name="Jorgensen S.L."/>
            <person name="Zaremba-Niedzwiedzka K."/>
            <person name="Martijn J."/>
            <person name="Lind A.E."/>
            <person name="van Eijk R."/>
            <person name="Schleper C."/>
            <person name="Guy L."/>
            <person name="Ettema T.J."/>
        </authorList>
    </citation>
    <scope>NUCLEOTIDE SEQUENCE</scope>
</reference>
<feature type="domain" description="ParB-like N-terminal" evidence="2">
    <location>
        <begin position="34"/>
        <end position="126"/>
    </location>
</feature>
<proteinExistence type="predicted"/>
<dbReference type="Gene3D" id="3.90.1530.30">
    <property type="match status" value="1"/>
</dbReference>
<dbReference type="InterPro" id="IPR003115">
    <property type="entry name" value="ParB_N"/>
</dbReference>
<dbReference type="InterPro" id="IPR050336">
    <property type="entry name" value="Chromosome_partition/occlusion"/>
</dbReference>
<dbReference type="InterPro" id="IPR004437">
    <property type="entry name" value="ParB/RepB/Spo0J"/>
</dbReference>
<dbReference type="EMBL" id="LAZR01001278">
    <property type="protein sequence ID" value="KKN47411.1"/>
    <property type="molecule type" value="Genomic_DNA"/>
</dbReference>
<name>A0A0F9TED6_9ZZZZ</name>
<gene>
    <name evidence="3" type="ORF">LCGC14_0663240</name>
</gene>
<evidence type="ECO:0000256" key="1">
    <source>
        <dbReference type="SAM" id="MobiDB-lite"/>
    </source>
</evidence>
<dbReference type="NCBIfam" id="TIGR00180">
    <property type="entry name" value="parB_part"/>
    <property type="match status" value="1"/>
</dbReference>